<name>A0ABS5THZ5_9ACTN</name>
<dbReference type="SUPFAM" id="SSF55729">
    <property type="entry name" value="Acyl-CoA N-acyltransferases (Nat)"/>
    <property type="match status" value="1"/>
</dbReference>
<dbReference type="CDD" id="cd04301">
    <property type="entry name" value="NAT_SF"/>
    <property type="match status" value="1"/>
</dbReference>
<feature type="domain" description="N-acetyltransferase" evidence="4">
    <location>
        <begin position="26"/>
        <end position="196"/>
    </location>
</feature>
<proteinExistence type="predicted"/>
<evidence type="ECO:0000313" key="6">
    <source>
        <dbReference type="Proteomes" id="UP001197247"/>
    </source>
</evidence>
<feature type="region of interest" description="Disordered" evidence="3">
    <location>
        <begin position="1"/>
        <end position="20"/>
    </location>
</feature>
<dbReference type="RefSeq" id="WP_214156994.1">
    <property type="nucleotide sequence ID" value="NZ_JAHBAY010000006.1"/>
</dbReference>
<dbReference type="Gene3D" id="3.40.630.30">
    <property type="match status" value="1"/>
</dbReference>
<dbReference type="InterPro" id="IPR000182">
    <property type="entry name" value="GNAT_dom"/>
</dbReference>
<dbReference type="Proteomes" id="UP001197247">
    <property type="component" value="Unassembled WGS sequence"/>
</dbReference>
<organism evidence="5 6">
    <name type="scientific">Kineosporia corallincola</name>
    <dbReference type="NCBI Taxonomy" id="2835133"/>
    <lineage>
        <taxon>Bacteria</taxon>
        <taxon>Bacillati</taxon>
        <taxon>Actinomycetota</taxon>
        <taxon>Actinomycetes</taxon>
        <taxon>Kineosporiales</taxon>
        <taxon>Kineosporiaceae</taxon>
        <taxon>Kineosporia</taxon>
    </lineage>
</organism>
<accession>A0ABS5THZ5</accession>
<dbReference type="PANTHER" id="PTHR43877:SF2">
    <property type="entry name" value="AMINOALKYLPHOSPHONATE N-ACETYLTRANSFERASE-RELATED"/>
    <property type="match status" value="1"/>
</dbReference>
<dbReference type="Pfam" id="PF00583">
    <property type="entry name" value="Acetyltransf_1"/>
    <property type="match status" value="1"/>
</dbReference>
<keyword evidence="6" id="KW-1185">Reference proteome</keyword>
<gene>
    <name evidence="5" type="ORF">KIH74_17355</name>
</gene>
<dbReference type="PANTHER" id="PTHR43877">
    <property type="entry name" value="AMINOALKYLPHOSPHONATE N-ACETYLTRANSFERASE-RELATED-RELATED"/>
    <property type="match status" value="1"/>
</dbReference>
<keyword evidence="2" id="KW-0012">Acyltransferase</keyword>
<evidence type="ECO:0000313" key="5">
    <source>
        <dbReference type="EMBL" id="MBT0770715.1"/>
    </source>
</evidence>
<reference evidence="5 6" key="1">
    <citation type="submission" date="2021-05" db="EMBL/GenBank/DDBJ databases">
        <title>Kineosporia and Streptomyces sp. nov. two new marine actinobacteria isolated from Coral.</title>
        <authorList>
            <person name="Buangrab K."/>
            <person name="Sutthacheep M."/>
            <person name="Yeemin T."/>
            <person name="Harunari E."/>
            <person name="Igarashi Y."/>
            <person name="Kanchanasin P."/>
            <person name="Tanasupawat S."/>
            <person name="Phongsopitanun W."/>
        </authorList>
    </citation>
    <scope>NUCLEOTIDE SEQUENCE [LARGE SCALE GENOMIC DNA]</scope>
    <source>
        <strain evidence="5 6">J2-2</strain>
    </source>
</reference>
<protein>
    <submittedName>
        <fullName evidence="5">GNAT family N-acetyltransferase</fullName>
    </submittedName>
</protein>
<evidence type="ECO:0000259" key="4">
    <source>
        <dbReference type="PROSITE" id="PS51186"/>
    </source>
</evidence>
<comment type="caution">
    <text evidence="5">The sequence shown here is derived from an EMBL/GenBank/DDBJ whole genome shotgun (WGS) entry which is preliminary data.</text>
</comment>
<keyword evidence="1" id="KW-0808">Transferase</keyword>
<sequence>MSTVADLMGPDGSAKTLHSQPKRQALTVVRLRASDWGVLKMVRLRALRESPKAFATGYQTECRVPRSVWQSRLTAATWLIARTGPDHEIVGVACLTGPDEPGEQNLVDAGRTRYVEAVWVAPDARRQGVVRRLLSSLEAEARHQHIDELMLWVLEHNRIAWEAYRHLGFVPTGEEQPLRVAPGRWVQERCMRKQLV</sequence>
<evidence type="ECO:0000256" key="3">
    <source>
        <dbReference type="SAM" id="MobiDB-lite"/>
    </source>
</evidence>
<evidence type="ECO:0000256" key="2">
    <source>
        <dbReference type="ARBA" id="ARBA00023315"/>
    </source>
</evidence>
<dbReference type="EMBL" id="JAHBAY010000006">
    <property type="protein sequence ID" value="MBT0770715.1"/>
    <property type="molecule type" value="Genomic_DNA"/>
</dbReference>
<dbReference type="InterPro" id="IPR050832">
    <property type="entry name" value="Bact_Acetyltransf"/>
</dbReference>
<evidence type="ECO:0000256" key="1">
    <source>
        <dbReference type="ARBA" id="ARBA00022679"/>
    </source>
</evidence>
<dbReference type="InterPro" id="IPR016181">
    <property type="entry name" value="Acyl_CoA_acyltransferase"/>
</dbReference>
<dbReference type="PROSITE" id="PS51186">
    <property type="entry name" value="GNAT"/>
    <property type="match status" value="1"/>
</dbReference>